<sequence length="478" mass="48541">MTGRNPRVGPQRGGLAATAAIVVAGAILTVLDATIVSVAIGALARDLAAPLPAVQWVMTGYALALAAVIPLTGWAAGRFGGKRVWIASLALFTAGSLLCALAWSAPSLIAFRVVQGLGGGMVAPVGMTLVAQAAGPRRMGRAMSLVGVPMMLGPMLGPVLGGLLVSAAAWQWIFLVNVPAGLVTLLLSWRLLQGAPGGRSDRLDVPGLLLLSSGLVAIVYAVSRLAGDGALSLGTLAPALSGAVLLALFAVHALRAGRPLLDLRHLADRTFASAAAIQALLGAVLQGSMLLLPLYYQLVHHESALDTGLLLVPQGAGAALALAVSGRLVDRGLGKPIILTGLPLLAAGLLVYTQAGAAAGAFPVTAALLVMGLGTGCLMAPAMSMAYRRVDQAAIPRATALLNITQRVGGAIGTALYAVVLQHNLDTTGVAAAFGRTFWWPLGLTALAVLPALLLPRHQTPDPPRAQPHDNAPKPANA</sequence>
<feature type="transmembrane region" description="Helical" evidence="9">
    <location>
        <begin position="84"/>
        <end position="103"/>
    </location>
</feature>
<reference evidence="11 12" key="1">
    <citation type="submission" date="2019-09" db="EMBL/GenBank/DDBJ databases">
        <title>Actinomadura physcomitrii sp. nov., a novel actinomycete isolated from moss [Physcomitrium sphaericum (Ludw) Fuernr].</title>
        <authorList>
            <person name="Liu C."/>
            <person name="Zhuang X."/>
        </authorList>
    </citation>
    <scope>NUCLEOTIDE SEQUENCE [LARGE SCALE GENOMIC DNA]</scope>
    <source>
        <strain evidence="11 12">CYP1-1B</strain>
    </source>
</reference>
<feature type="transmembrane region" description="Helical" evidence="9">
    <location>
        <begin position="142"/>
        <end position="164"/>
    </location>
</feature>
<evidence type="ECO:0000256" key="1">
    <source>
        <dbReference type="ARBA" id="ARBA00004651"/>
    </source>
</evidence>
<evidence type="ECO:0000256" key="5">
    <source>
        <dbReference type="ARBA" id="ARBA00022692"/>
    </source>
</evidence>
<dbReference type="PANTHER" id="PTHR42718:SF9">
    <property type="entry name" value="MAJOR FACILITATOR SUPERFAMILY MULTIDRUG TRANSPORTER MFSC"/>
    <property type="match status" value="1"/>
</dbReference>
<comment type="similarity">
    <text evidence="2">Belongs to the major facilitator superfamily. EmrB family.</text>
</comment>
<feature type="transmembrane region" description="Helical" evidence="9">
    <location>
        <begin position="229"/>
        <end position="251"/>
    </location>
</feature>
<feature type="region of interest" description="Disordered" evidence="8">
    <location>
        <begin position="459"/>
        <end position="478"/>
    </location>
</feature>
<dbReference type="InterPro" id="IPR011701">
    <property type="entry name" value="MFS"/>
</dbReference>
<name>A0A6L3W4J4_9ACTN</name>
<dbReference type="CDD" id="cd17503">
    <property type="entry name" value="MFS_LmrB_MDR_like"/>
    <property type="match status" value="1"/>
</dbReference>
<dbReference type="InterPro" id="IPR020846">
    <property type="entry name" value="MFS_dom"/>
</dbReference>
<keyword evidence="12" id="KW-1185">Reference proteome</keyword>
<dbReference type="Pfam" id="PF07690">
    <property type="entry name" value="MFS_1"/>
    <property type="match status" value="1"/>
</dbReference>
<feature type="transmembrane region" description="Helical" evidence="9">
    <location>
        <begin position="56"/>
        <end position="77"/>
    </location>
</feature>
<evidence type="ECO:0000256" key="7">
    <source>
        <dbReference type="ARBA" id="ARBA00023136"/>
    </source>
</evidence>
<keyword evidence="3" id="KW-0813">Transport</keyword>
<dbReference type="InterPro" id="IPR004638">
    <property type="entry name" value="EmrB-like"/>
</dbReference>
<organism evidence="11 12">
    <name type="scientific">Actinomadura montaniterrae</name>
    <dbReference type="NCBI Taxonomy" id="1803903"/>
    <lineage>
        <taxon>Bacteria</taxon>
        <taxon>Bacillati</taxon>
        <taxon>Actinomycetota</taxon>
        <taxon>Actinomycetes</taxon>
        <taxon>Streptosporangiales</taxon>
        <taxon>Thermomonosporaceae</taxon>
        <taxon>Actinomadura</taxon>
    </lineage>
</organism>
<dbReference type="Gene3D" id="1.20.1720.10">
    <property type="entry name" value="Multidrug resistance protein D"/>
    <property type="match status" value="1"/>
</dbReference>
<dbReference type="PANTHER" id="PTHR42718">
    <property type="entry name" value="MAJOR FACILITATOR SUPERFAMILY MULTIDRUG TRANSPORTER MFSC"/>
    <property type="match status" value="1"/>
</dbReference>
<evidence type="ECO:0000256" key="8">
    <source>
        <dbReference type="SAM" id="MobiDB-lite"/>
    </source>
</evidence>
<evidence type="ECO:0000256" key="2">
    <source>
        <dbReference type="ARBA" id="ARBA00008537"/>
    </source>
</evidence>
<feature type="transmembrane region" description="Helical" evidence="9">
    <location>
        <begin position="109"/>
        <end position="130"/>
    </location>
</feature>
<evidence type="ECO:0000256" key="3">
    <source>
        <dbReference type="ARBA" id="ARBA00022448"/>
    </source>
</evidence>
<dbReference type="EMBL" id="WBMR01000022">
    <property type="protein sequence ID" value="KAB2384519.1"/>
    <property type="molecule type" value="Genomic_DNA"/>
</dbReference>
<keyword evidence="4" id="KW-1003">Cell membrane</keyword>
<keyword evidence="6 9" id="KW-1133">Transmembrane helix</keyword>
<feature type="transmembrane region" description="Helical" evidence="9">
    <location>
        <begin position="336"/>
        <end position="355"/>
    </location>
</feature>
<feature type="domain" description="Major facilitator superfamily (MFS) profile" evidence="10">
    <location>
        <begin position="18"/>
        <end position="460"/>
    </location>
</feature>
<dbReference type="InterPro" id="IPR036259">
    <property type="entry name" value="MFS_trans_sf"/>
</dbReference>
<evidence type="ECO:0000256" key="4">
    <source>
        <dbReference type="ARBA" id="ARBA00022475"/>
    </source>
</evidence>
<dbReference type="SUPFAM" id="SSF103473">
    <property type="entry name" value="MFS general substrate transporter"/>
    <property type="match status" value="1"/>
</dbReference>
<dbReference type="NCBIfam" id="TIGR00711">
    <property type="entry name" value="efflux_EmrB"/>
    <property type="match status" value="1"/>
</dbReference>
<evidence type="ECO:0000313" key="12">
    <source>
        <dbReference type="Proteomes" id="UP000483004"/>
    </source>
</evidence>
<dbReference type="AlphaFoldDB" id="A0A6L3W4J4"/>
<dbReference type="GO" id="GO:0022857">
    <property type="term" value="F:transmembrane transporter activity"/>
    <property type="evidence" value="ECO:0007669"/>
    <property type="project" value="InterPro"/>
</dbReference>
<feature type="transmembrane region" description="Helical" evidence="9">
    <location>
        <begin position="437"/>
        <end position="455"/>
    </location>
</feature>
<keyword evidence="7 9" id="KW-0472">Membrane</keyword>
<evidence type="ECO:0000259" key="10">
    <source>
        <dbReference type="PROSITE" id="PS50850"/>
    </source>
</evidence>
<keyword evidence="5 9" id="KW-0812">Transmembrane</keyword>
<dbReference type="GO" id="GO:0005886">
    <property type="term" value="C:plasma membrane"/>
    <property type="evidence" value="ECO:0007669"/>
    <property type="project" value="UniProtKB-SubCell"/>
</dbReference>
<evidence type="ECO:0000313" key="11">
    <source>
        <dbReference type="EMBL" id="KAB2384519.1"/>
    </source>
</evidence>
<feature type="transmembrane region" description="Helical" evidence="9">
    <location>
        <begin position="21"/>
        <end position="44"/>
    </location>
</feature>
<comment type="caution">
    <text evidence="11">The sequence shown here is derived from an EMBL/GenBank/DDBJ whole genome shotgun (WGS) entry which is preliminary data.</text>
</comment>
<dbReference type="Proteomes" id="UP000483004">
    <property type="component" value="Unassembled WGS sequence"/>
</dbReference>
<dbReference type="RefSeq" id="WP_151539945.1">
    <property type="nucleotide sequence ID" value="NZ_WBMR01000022.1"/>
</dbReference>
<dbReference type="OrthoDB" id="9812221at2"/>
<evidence type="ECO:0000256" key="9">
    <source>
        <dbReference type="SAM" id="Phobius"/>
    </source>
</evidence>
<dbReference type="Gene3D" id="1.20.1250.20">
    <property type="entry name" value="MFS general substrate transporter like domains"/>
    <property type="match status" value="1"/>
</dbReference>
<evidence type="ECO:0000256" key="6">
    <source>
        <dbReference type="ARBA" id="ARBA00022989"/>
    </source>
</evidence>
<feature type="transmembrane region" description="Helical" evidence="9">
    <location>
        <begin position="308"/>
        <end position="329"/>
    </location>
</feature>
<feature type="transmembrane region" description="Helical" evidence="9">
    <location>
        <begin position="361"/>
        <end position="387"/>
    </location>
</feature>
<comment type="subcellular location">
    <subcellularLocation>
        <location evidence="1">Cell membrane</location>
        <topology evidence="1">Multi-pass membrane protein</topology>
    </subcellularLocation>
</comment>
<feature type="transmembrane region" description="Helical" evidence="9">
    <location>
        <begin position="203"/>
        <end position="223"/>
    </location>
</feature>
<accession>A0A6L3W4J4</accession>
<dbReference type="PRINTS" id="PR01036">
    <property type="entry name" value="TCRTETB"/>
</dbReference>
<gene>
    <name evidence="11" type="ORF">F9B16_11150</name>
</gene>
<protein>
    <submittedName>
        <fullName evidence="11">Multidrug efflux MFS transporter</fullName>
    </submittedName>
</protein>
<feature type="transmembrane region" description="Helical" evidence="9">
    <location>
        <begin position="408"/>
        <end position="425"/>
    </location>
</feature>
<dbReference type="PROSITE" id="PS50850">
    <property type="entry name" value="MFS"/>
    <property type="match status" value="1"/>
</dbReference>
<proteinExistence type="inferred from homology"/>
<feature type="transmembrane region" description="Helical" evidence="9">
    <location>
        <begin position="170"/>
        <end position="191"/>
    </location>
</feature>
<feature type="transmembrane region" description="Helical" evidence="9">
    <location>
        <begin position="271"/>
        <end position="296"/>
    </location>
</feature>